<dbReference type="CDD" id="cd19481">
    <property type="entry name" value="RecA-like_protease"/>
    <property type="match status" value="1"/>
</dbReference>
<dbReference type="PANTHER" id="PTHR46411">
    <property type="entry name" value="FAMILY ATPASE, PUTATIVE-RELATED"/>
    <property type="match status" value="1"/>
</dbReference>
<dbReference type="PANTHER" id="PTHR46411:SF3">
    <property type="entry name" value="AAA+ ATPASE DOMAIN-CONTAINING PROTEIN"/>
    <property type="match status" value="1"/>
</dbReference>
<dbReference type="InterPro" id="IPR054289">
    <property type="entry name" value="DUF7025"/>
</dbReference>
<comment type="caution">
    <text evidence="3">The sequence shown here is derived from an EMBL/GenBank/DDBJ whole genome shotgun (WGS) entry which is preliminary data.</text>
</comment>
<sequence length="642" mass="72265">MSESATVAVDAPKTSEVAETEQKKPRNPILRYDEIFDVQTGQTRLVKTERSELKRQSGRKGVLCVRRIFDNKGLLTKTDVDIKSSHVATAMQDMHSDVDGISLRTRPPVVPHEIFFHSKIGLEQKLEDARKSENPNQDQISDLVIAANFAREEFEVITANVDALLASGEMTWDLLWTIFAPNVLVYRYHPLVEEHQVLKLRTMRKVPRPDGSIYWEVNCHIVADDGVKFGLAYEPYSMSIDQFDGARKIVDLPVFPLDYHPDSADVHAKALSRGRRFADLRDTRVMETSGPAMFEKRLPSNWRAVPYKFSSHGRAIVDVSGFRSFNANLESMPPRVHRTLSRDGLTYEQLLICTPVILGFCFGNKKWGGFGLSRLRDVTWNDQVFHDLVLAKPSKTLVHAMVKQQTSEDSEFDDIISGKGKGIVCLFSGPPGSGKTLTAEAVAELTKRPLYSVSAGDLGIEPRTVDETLSQALELASKWNAVLLLDEADVFLQARTAENVKRNALVSIFLRQLEYYQGILILTTNRIGQFDAAFESRVHVSLQYPDLDENSRRQIWKTFIRNLRESGRQNVDVRIEDKDLARLARLNVNGRQIKNIINCARIVAKDMDDALSVSHIDLVLEVTGRTSGKEQVKTNGFVENGA</sequence>
<evidence type="ECO:0000259" key="2">
    <source>
        <dbReference type="SMART" id="SM00382"/>
    </source>
</evidence>
<feature type="region of interest" description="Disordered" evidence="1">
    <location>
        <begin position="1"/>
        <end position="25"/>
    </location>
</feature>
<dbReference type="InterPro" id="IPR027417">
    <property type="entry name" value="P-loop_NTPase"/>
</dbReference>
<keyword evidence="4" id="KW-1185">Reference proteome</keyword>
<dbReference type="Pfam" id="PF23232">
    <property type="entry name" value="AAA_lid_13"/>
    <property type="match status" value="1"/>
</dbReference>
<dbReference type="Pfam" id="PF22942">
    <property type="entry name" value="DUF7025"/>
    <property type="match status" value="1"/>
</dbReference>
<dbReference type="AlphaFoldDB" id="A0AA40EQA6"/>
<name>A0AA40EQA6_9PEZI</name>
<dbReference type="Proteomes" id="UP001172155">
    <property type="component" value="Unassembled WGS sequence"/>
</dbReference>
<proteinExistence type="predicted"/>
<evidence type="ECO:0000313" key="3">
    <source>
        <dbReference type="EMBL" id="KAK0743541.1"/>
    </source>
</evidence>
<dbReference type="InterPro" id="IPR056599">
    <property type="entry name" value="AAA_lid_fung"/>
</dbReference>
<dbReference type="GO" id="GO:0016887">
    <property type="term" value="F:ATP hydrolysis activity"/>
    <property type="evidence" value="ECO:0007669"/>
    <property type="project" value="InterPro"/>
</dbReference>
<gene>
    <name evidence="3" type="ORF">B0T18DRAFT_415418</name>
</gene>
<dbReference type="Pfam" id="PF00004">
    <property type="entry name" value="AAA"/>
    <property type="match status" value="1"/>
</dbReference>
<dbReference type="Gene3D" id="3.40.50.300">
    <property type="entry name" value="P-loop containing nucleotide triphosphate hydrolases"/>
    <property type="match status" value="1"/>
</dbReference>
<feature type="domain" description="AAA+ ATPase" evidence="2">
    <location>
        <begin position="421"/>
        <end position="548"/>
    </location>
</feature>
<accession>A0AA40EQA6</accession>
<dbReference type="SMART" id="SM00382">
    <property type="entry name" value="AAA"/>
    <property type="match status" value="1"/>
</dbReference>
<dbReference type="InterPro" id="IPR003959">
    <property type="entry name" value="ATPase_AAA_core"/>
</dbReference>
<dbReference type="GO" id="GO:0005524">
    <property type="term" value="F:ATP binding"/>
    <property type="evidence" value="ECO:0007669"/>
    <property type="project" value="InterPro"/>
</dbReference>
<organism evidence="3 4">
    <name type="scientific">Schizothecium vesticola</name>
    <dbReference type="NCBI Taxonomy" id="314040"/>
    <lineage>
        <taxon>Eukaryota</taxon>
        <taxon>Fungi</taxon>
        <taxon>Dikarya</taxon>
        <taxon>Ascomycota</taxon>
        <taxon>Pezizomycotina</taxon>
        <taxon>Sordariomycetes</taxon>
        <taxon>Sordariomycetidae</taxon>
        <taxon>Sordariales</taxon>
        <taxon>Schizotheciaceae</taxon>
        <taxon>Schizothecium</taxon>
    </lineage>
</organism>
<evidence type="ECO:0000256" key="1">
    <source>
        <dbReference type="SAM" id="MobiDB-lite"/>
    </source>
</evidence>
<dbReference type="SUPFAM" id="SSF52540">
    <property type="entry name" value="P-loop containing nucleoside triphosphate hydrolases"/>
    <property type="match status" value="1"/>
</dbReference>
<evidence type="ECO:0000313" key="4">
    <source>
        <dbReference type="Proteomes" id="UP001172155"/>
    </source>
</evidence>
<keyword evidence="3" id="KW-0378">Hydrolase</keyword>
<dbReference type="EMBL" id="JAUKUD010000005">
    <property type="protein sequence ID" value="KAK0743541.1"/>
    <property type="molecule type" value="Genomic_DNA"/>
</dbReference>
<reference evidence="3" key="1">
    <citation type="submission" date="2023-06" db="EMBL/GenBank/DDBJ databases">
        <title>Genome-scale phylogeny and comparative genomics of the fungal order Sordariales.</title>
        <authorList>
            <consortium name="Lawrence Berkeley National Laboratory"/>
            <person name="Hensen N."/>
            <person name="Bonometti L."/>
            <person name="Westerberg I."/>
            <person name="Brannstrom I.O."/>
            <person name="Guillou S."/>
            <person name="Cros-Aarteil S."/>
            <person name="Calhoun S."/>
            <person name="Haridas S."/>
            <person name="Kuo A."/>
            <person name="Mondo S."/>
            <person name="Pangilinan J."/>
            <person name="Riley R."/>
            <person name="LaButti K."/>
            <person name="Andreopoulos B."/>
            <person name="Lipzen A."/>
            <person name="Chen C."/>
            <person name="Yanf M."/>
            <person name="Daum C."/>
            <person name="Ng V."/>
            <person name="Clum A."/>
            <person name="Steindorff A."/>
            <person name="Ohm R."/>
            <person name="Martin F."/>
            <person name="Silar P."/>
            <person name="Natvig D."/>
            <person name="Lalanne C."/>
            <person name="Gautier V."/>
            <person name="Ament-velasquez S.L."/>
            <person name="Kruys A."/>
            <person name="Hutchinson M.I."/>
            <person name="Powell A.J."/>
            <person name="Barry K."/>
            <person name="Miller A.N."/>
            <person name="Grigoriev I.V."/>
            <person name="Debuchy R."/>
            <person name="Gladieux P."/>
            <person name="Thoren M.H."/>
            <person name="Johannesson H."/>
        </authorList>
    </citation>
    <scope>NUCLEOTIDE SEQUENCE</scope>
    <source>
        <strain evidence="3">SMH3187-1</strain>
    </source>
</reference>
<protein>
    <submittedName>
        <fullName evidence="3">P-loop containing nucleoside triphosphate hydrolase protein</fullName>
    </submittedName>
</protein>
<dbReference type="InterPro" id="IPR003593">
    <property type="entry name" value="AAA+_ATPase"/>
</dbReference>